<keyword evidence="8 9" id="KW-0472">Membrane</keyword>
<keyword evidence="4 9" id="KW-1003">Cell membrane</keyword>
<protein>
    <recommendedName>
        <fullName evidence="9">Membrane fusion protein (MFP) family protein</fullName>
    </recommendedName>
</protein>
<feature type="domain" description="AprE-like beta-barrel" evidence="12">
    <location>
        <begin position="344"/>
        <end position="434"/>
    </location>
</feature>
<dbReference type="Gene3D" id="2.40.30.170">
    <property type="match status" value="1"/>
</dbReference>
<reference evidence="14" key="1">
    <citation type="journal article" date="2011" name="Stand. Genomic Sci.">
        <title>Genome sequence of the filamentous, gliding Thiothrix nivea neotype strain (JP2(T)).</title>
        <authorList>
            <person name="Lapidus A."/>
            <person name="Nolan M."/>
            <person name="Lucas S."/>
            <person name="Glavina Del Rio T."/>
            <person name="Tice H."/>
            <person name="Cheng J.F."/>
            <person name="Tapia R."/>
            <person name="Han C."/>
            <person name="Goodwin L."/>
            <person name="Pitluck S."/>
            <person name="Liolios K."/>
            <person name="Pagani I."/>
            <person name="Ivanova N."/>
            <person name="Huntemann M."/>
            <person name="Mavromatis K."/>
            <person name="Mikhailova N."/>
            <person name="Pati A."/>
            <person name="Chen A."/>
            <person name="Palaniappan K."/>
            <person name="Land M."/>
            <person name="Brambilla E.M."/>
            <person name="Rohde M."/>
            <person name="Abt B."/>
            <person name="Verbarg S."/>
            <person name="Goker M."/>
            <person name="Bristow J."/>
            <person name="Eisen J.A."/>
            <person name="Markowitz V."/>
            <person name="Hugenholtz P."/>
            <person name="Kyrpides N.C."/>
            <person name="Klenk H.P."/>
            <person name="Woyke T."/>
        </authorList>
    </citation>
    <scope>NUCLEOTIDE SEQUENCE [LARGE SCALE GENOMIC DNA]</scope>
    <source>
        <strain evidence="14">ATCC 35100 / DSM 5205 / JP2</strain>
    </source>
</reference>
<organism evidence="13 14">
    <name type="scientific">Thiothrix nivea (strain ATCC 35100 / DSM 5205 / JP2)</name>
    <dbReference type="NCBI Taxonomy" id="870187"/>
    <lineage>
        <taxon>Bacteria</taxon>
        <taxon>Pseudomonadati</taxon>
        <taxon>Pseudomonadota</taxon>
        <taxon>Gammaproteobacteria</taxon>
        <taxon>Thiotrichales</taxon>
        <taxon>Thiotrichaceae</taxon>
        <taxon>Thiothrix</taxon>
    </lineage>
</organism>
<dbReference type="Gene3D" id="2.40.50.100">
    <property type="match status" value="1"/>
</dbReference>
<accession>A0A656HFS8</accession>
<keyword evidence="6 9" id="KW-0812">Transmembrane</keyword>
<evidence type="ECO:0000256" key="8">
    <source>
        <dbReference type="ARBA" id="ARBA00023136"/>
    </source>
</evidence>
<dbReference type="NCBIfam" id="TIGR01843">
    <property type="entry name" value="type_I_hlyD"/>
    <property type="match status" value="1"/>
</dbReference>
<keyword evidence="5 9" id="KW-0997">Cell inner membrane</keyword>
<evidence type="ECO:0000313" key="14">
    <source>
        <dbReference type="Proteomes" id="UP000005317"/>
    </source>
</evidence>
<sequence length="457" mass="50025">MSSNGQALATLGTIGLPADSVAGIELPKNESPYRFLGGLMLFITFVVMGGWAAFAPLDSAVVTVGKVIVASQNKKVQHLDGGIVKEINVHDGDLVKAGQPLLVLDDTQLRAQLDNTNGQLWETEASLERLAAERDGREALVWDAGLEQTSRDNPVLQEILKTQNELFSARRQAFVSEKSVLAQRLAQSNKQIGGLEEELQSLGKRRTSLGEDLGSLNKLVAREMVAKSLVRQNERDYEEIKGDIARSSAEVARLNDVVAETQHQMVLRREEYLKEISSSISELQAKQIQLKSQQAALQDKLGRLVIDAPVTGRVKGFELTTLGAVIGPGSLIMEVVPTEQAYKVIAEVSPQDIDVLVTGQAAEVKFSIFDDARYFPTIFANLIDVSADTLVDEKSKASYYKATLAIQEDSMKVLDEKGLSLVAGMPAEVFLETGERTLLDYLIKPLRDMVERAFNEA</sequence>
<dbReference type="Proteomes" id="UP000005317">
    <property type="component" value="Unassembled WGS sequence"/>
</dbReference>
<keyword evidence="7 9" id="KW-1133">Transmembrane helix</keyword>
<dbReference type="Pfam" id="PF25994">
    <property type="entry name" value="HH_AprE"/>
    <property type="match status" value="1"/>
</dbReference>
<dbReference type="GO" id="GO:0009306">
    <property type="term" value="P:protein secretion"/>
    <property type="evidence" value="ECO:0007669"/>
    <property type="project" value="InterPro"/>
</dbReference>
<feature type="coiled-coil region" evidence="10">
    <location>
        <begin position="178"/>
        <end position="205"/>
    </location>
</feature>
<dbReference type="InterPro" id="IPR058781">
    <property type="entry name" value="HH_AprE-like"/>
</dbReference>
<dbReference type="InterPro" id="IPR006144">
    <property type="entry name" value="Secretion_HlyD_CS"/>
</dbReference>
<keyword evidence="3 9" id="KW-0813">Transport</keyword>
<dbReference type="EMBL" id="JH651384">
    <property type="protein sequence ID" value="EIJ34250.1"/>
    <property type="molecule type" value="Genomic_DNA"/>
</dbReference>
<name>A0A656HFS8_THINJ</name>
<dbReference type="RefSeq" id="WP_002708183.1">
    <property type="nucleotide sequence ID" value="NZ_JH651384.1"/>
</dbReference>
<dbReference type="OrthoDB" id="9775513at2"/>
<evidence type="ECO:0000256" key="1">
    <source>
        <dbReference type="ARBA" id="ARBA00004377"/>
    </source>
</evidence>
<feature type="domain" description="AprE-like long alpha-helical hairpin" evidence="11">
    <location>
        <begin position="110"/>
        <end position="300"/>
    </location>
</feature>
<dbReference type="GO" id="GO:0005886">
    <property type="term" value="C:plasma membrane"/>
    <property type="evidence" value="ECO:0007669"/>
    <property type="project" value="UniProtKB-SubCell"/>
</dbReference>
<dbReference type="AlphaFoldDB" id="A0A656HFS8"/>
<evidence type="ECO:0000313" key="13">
    <source>
        <dbReference type="EMBL" id="EIJ34250.1"/>
    </source>
</evidence>
<evidence type="ECO:0000256" key="2">
    <source>
        <dbReference type="ARBA" id="ARBA00009477"/>
    </source>
</evidence>
<evidence type="ECO:0000259" key="12">
    <source>
        <dbReference type="Pfam" id="PF26002"/>
    </source>
</evidence>
<dbReference type="PRINTS" id="PR01490">
    <property type="entry name" value="RTXTOXIND"/>
</dbReference>
<dbReference type="PANTHER" id="PTHR30386">
    <property type="entry name" value="MEMBRANE FUSION SUBUNIT OF EMRAB-TOLC MULTIDRUG EFFLUX PUMP"/>
    <property type="match status" value="1"/>
</dbReference>
<evidence type="ECO:0000256" key="9">
    <source>
        <dbReference type="RuleBase" id="RU365093"/>
    </source>
</evidence>
<evidence type="ECO:0000256" key="3">
    <source>
        <dbReference type="ARBA" id="ARBA00022448"/>
    </source>
</evidence>
<dbReference type="PANTHER" id="PTHR30386:SF17">
    <property type="entry name" value="ALKALINE PROTEASE SECRETION PROTEIN APRE"/>
    <property type="match status" value="1"/>
</dbReference>
<evidence type="ECO:0000256" key="5">
    <source>
        <dbReference type="ARBA" id="ARBA00022519"/>
    </source>
</evidence>
<evidence type="ECO:0000256" key="4">
    <source>
        <dbReference type="ARBA" id="ARBA00022475"/>
    </source>
</evidence>
<proteinExistence type="inferred from homology"/>
<dbReference type="SUPFAM" id="SSF111369">
    <property type="entry name" value="HlyD-like secretion proteins"/>
    <property type="match status" value="1"/>
</dbReference>
<gene>
    <name evidence="13" type="ORF">Thini_1667</name>
</gene>
<dbReference type="InterPro" id="IPR010129">
    <property type="entry name" value="T1SS_HlyD"/>
</dbReference>
<comment type="similarity">
    <text evidence="2 9">Belongs to the membrane fusion protein (MFP) (TC 8.A.1) family.</text>
</comment>
<dbReference type="InterPro" id="IPR058982">
    <property type="entry name" value="Beta-barrel_AprE"/>
</dbReference>
<dbReference type="Pfam" id="PF26002">
    <property type="entry name" value="Beta-barrel_AprE"/>
    <property type="match status" value="1"/>
</dbReference>
<evidence type="ECO:0000259" key="11">
    <source>
        <dbReference type="Pfam" id="PF25994"/>
    </source>
</evidence>
<evidence type="ECO:0000256" key="6">
    <source>
        <dbReference type="ARBA" id="ARBA00022692"/>
    </source>
</evidence>
<feature type="transmembrane region" description="Helical" evidence="9">
    <location>
        <begin position="33"/>
        <end position="54"/>
    </location>
</feature>
<evidence type="ECO:0000256" key="7">
    <source>
        <dbReference type="ARBA" id="ARBA00022989"/>
    </source>
</evidence>
<keyword evidence="10" id="KW-0175">Coiled coil</keyword>
<dbReference type="PROSITE" id="PS00543">
    <property type="entry name" value="HLYD_FAMILY"/>
    <property type="match status" value="1"/>
</dbReference>
<keyword evidence="14" id="KW-1185">Reference proteome</keyword>
<dbReference type="Gene3D" id="1.10.287.470">
    <property type="entry name" value="Helix hairpin bin"/>
    <property type="match status" value="1"/>
</dbReference>
<comment type="subcellular location">
    <subcellularLocation>
        <location evidence="1 9">Cell inner membrane</location>
        <topology evidence="1 9">Single-pass membrane protein</topology>
    </subcellularLocation>
</comment>
<dbReference type="InterPro" id="IPR050739">
    <property type="entry name" value="MFP"/>
</dbReference>
<evidence type="ECO:0000256" key="10">
    <source>
        <dbReference type="SAM" id="Coils"/>
    </source>
</evidence>